<keyword evidence="2" id="KW-0812">Transmembrane</keyword>
<comment type="caution">
    <text evidence="3">The sequence shown here is derived from an EMBL/GenBank/DDBJ whole genome shotgun (WGS) entry which is preliminary data.</text>
</comment>
<dbReference type="EMBL" id="JAPFFF010000002">
    <property type="protein sequence ID" value="KAK8897234.1"/>
    <property type="molecule type" value="Genomic_DNA"/>
</dbReference>
<evidence type="ECO:0000256" key="2">
    <source>
        <dbReference type="SAM" id="Phobius"/>
    </source>
</evidence>
<keyword evidence="4" id="KW-1185">Reference proteome</keyword>
<keyword evidence="2" id="KW-1133">Transmembrane helix</keyword>
<feature type="region of interest" description="Disordered" evidence="1">
    <location>
        <begin position="1066"/>
        <end position="1093"/>
    </location>
</feature>
<evidence type="ECO:0000313" key="4">
    <source>
        <dbReference type="Proteomes" id="UP001470230"/>
    </source>
</evidence>
<evidence type="ECO:0000256" key="1">
    <source>
        <dbReference type="SAM" id="MobiDB-lite"/>
    </source>
</evidence>
<gene>
    <name evidence="3" type="ORF">M9Y10_015173</name>
</gene>
<protein>
    <recommendedName>
        <fullName evidence="5">Rap-GAP domain-containing protein</fullName>
    </recommendedName>
</protein>
<feature type="transmembrane region" description="Helical" evidence="2">
    <location>
        <begin position="123"/>
        <end position="145"/>
    </location>
</feature>
<sequence length="1382" mass="158552">MINQKISSNLQGFPMLKSPNLDIKDDYECVLSKYPEKNAILITNNTISLLDSQTDIILDEKKFNWLLNCSGFALRIDDLVDTSTAQNIPNQKSIFKTALGLYLKWIVCNPIQHLLDREKLEKYFQLFLIHISQFFLNPSFTFVFLDFIKRMNEIFIKTHPLLSEETWSILIKVLLCGTLDFATSTKNVKFTELAILAFDILLKSTFKSQSFLNQFNSLIHKLFSFPSFSQEVWLRLFVKVYNPIVKSYFLSIVPARFRANSRRSNKDSNSSQSSDNEVRTSNKSKNRKESDAEKVQIKKMNKQLIFEFIIEKINQEFSKEFKQEAFSKAIHCWDMVSKNVRFPVHPKWPTDEIKSLFLNWFSIDCKWTNPPSHPLFTLIMRGERETTLELQEIAKNLIINVLENTTIDHETDLFWYLPVYAYDFLMNNLTFLDSLELSFQNFAVRFESSKMTSNFDIYQHLLFILIRLVQRTKSDDIRNTMTNLAVSSEYKNNLMLMITSILSMVVIKRGDLFWSQLNKCFSNRYSLSIAALMNKEAFSRIILIAGFVPLILRSDFSTNINIDPNFWDLLESLLNKNNFSNIYNLDSHFTSKFLNSASSSSSGSSSHSYLKSIFPIFSNNISYLETNALQSHNQSMLQLQQMNQQQQMNSGFAGNSELYNTEIRNKPQKLCNKDNNQDDFLKSIEQQKVLLGVFCLSQGTDLFTSHPEYNSRLLNLLSKPKSYQNETNPSIPNSNSFSSINQHFPSMMKANNNFPGSLNTTNPSLLNTFANMSQNAVSTINLSLMNSNNNNYNYMSNSNSFLSSNYGTNNANNIPNNQNSMMNSSNSTFTSKFINENDDFENEDVSELKIFRKMTQLSIFCGGEAYQLDTINNDMCGYTENFVTKKFILSVIGKSHIVIRHGLGINVFRVEDLGGRECYKGSLCSCEKKKLFTNENQEKVNPEEKATPCDLYVSPFDDDNDESFMNSLKEVDSMFNNNDSHANQKEGELSYPLAFQKPLERKEVSDAHSLLCDLGFISADSSMNTRHISTGCFGFLDKLDKTPPSSSVDVFIFQLLDDNDNVIIGRNKTSQTDEESKTKESSSSARDDCMHPRNPYSSLAYSLTNRGKRTKNLEELMKYLNAANDCCIANINYHMPIFDDESDTEDSIFTDFDDNKNNSEIFAGNGNENMTNTDQKRDKISDENDQKADQQQQQNHKDEDIKGYYRSRMRHRKGTIHSISPSQANQIGFLLLLNETGMVIDPTSPELNNFECVIAITPQTRMEQPKSEKDGSDNDENEEENYIVDLISCESSFFYDNQSVKNRRFYITRPNIGWIVSLAAFLFYATPGQTMESGYTHLRSPSHFTSGYCQRSKQIRDLFDRSESGRNTILVGCLSCGIKQSQ</sequence>
<dbReference type="Proteomes" id="UP001470230">
    <property type="component" value="Unassembled WGS sequence"/>
</dbReference>
<organism evidence="3 4">
    <name type="scientific">Tritrichomonas musculus</name>
    <dbReference type="NCBI Taxonomy" id="1915356"/>
    <lineage>
        <taxon>Eukaryota</taxon>
        <taxon>Metamonada</taxon>
        <taxon>Parabasalia</taxon>
        <taxon>Tritrichomonadida</taxon>
        <taxon>Tritrichomonadidae</taxon>
        <taxon>Tritrichomonas</taxon>
    </lineage>
</organism>
<feature type="region of interest" description="Disordered" evidence="1">
    <location>
        <begin position="262"/>
        <end position="294"/>
    </location>
</feature>
<proteinExistence type="predicted"/>
<feature type="compositionally biased region" description="Basic and acidic residues" evidence="1">
    <location>
        <begin position="1174"/>
        <end position="1188"/>
    </location>
</feature>
<feature type="compositionally biased region" description="Basic and acidic residues" evidence="1">
    <location>
        <begin position="1074"/>
        <end position="1091"/>
    </location>
</feature>
<evidence type="ECO:0000313" key="3">
    <source>
        <dbReference type="EMBL" id="KAK8897234.1"/>
    </source>
</evidence>
<feature type="region of interest" description="Disordered" evidence="1">
    <location>
        <begin position="1152"/>
        <end position="1202"/>
    </location>
</feature>
<accession>A0ABR2L1K2</accession>
<reference evidence="3 4" key="1">
    <citation type="submission" date="2024-04" db="EMBL/GenBank/DDBJ databases">
        <title>Tritrichomonas musculus Genome.</title>
        <authorList>
            <person name="Alves-Ferreira E."/>
            <person name="Grigg M."/>
            <person name="Lorenzi H."/>
            <person name="Galac M."/>
        </authorList>
    </citation>
    <scope>NUCLEOTIDE SEQUENCE [LARGE SCALE GENOMIC DNA]</scope>
    <source>
        <strain evidence="3 4">EAF2021</strain>
    </source>
</reference>
<name>A0ABR2L1K2_9EUKA</name>
<evidence type="ECO:0008006" key="5">
    <source>
        <dbReference type="Google" id="ProtNLM"/>
    </source>
</evidence>
<keyword evidence="2" id="KW-0472">Membrane</keyword>